<dbReference type="SUPFAM" id="SSF52172">
    <property type="entry name" value="CheY-like"/>
    <property type="match status" value="1"/>
</dbReference>
<evidence type="ECO:0000259" key="5">
    <source>
        <dbReference type="PROSITE" id="PS50043"/>
    </source>
</evidence>
<dbReference type="AlphaFoldDB" id="A0A1V9D9H0"/>
<dbReference type="EMBL" id="MWUE01000033">
    <property type="protein sequence ID" value="OQP30498.1"/>
    <property type="molecule type" value="Genomic_DNA"/>
</dbReference>
<dbReference type="Pfam" id="PF00196">
    <property type="entry name" value="GerE"/>
    <property type="match status" value="1"/>
</dbReference>
<evidence type="ECO:0000259" key="6">
    <source>
        <dbReference type="PROSITE" id="PS50110"/>
    </source>
</evidence>
<evidence type="ECO:0000256" key="4">
    <source>
        <dbReference type="PROSITE-ProRule" id="PRU00169"/>
    </source>
</evidence>
<keyword evidence="1" id="KW-0805">Transcription regulation</keyword>
<gene>
    <name evidence="7" type="ORF">B2J69_19820</name>
</gene>
<name>A0A1V9D9H0_9GAMM</name>
<dbReference type="GO" id="GO:0006355">
    <property type="term" value="P:regulation of DNA-templated transcription"/>
    <property type="evidence" value="ECO:0007669"/>
    <property type="project" value="InterPro"/>
</dbReference>
<keyword evidence="2 7" id="KW-0238">DNA-binding</keyword>
<dbReference type="Gene3D" id="1.10.10.10">
    <property type="entry name" value="Winged helix-like DNA-binding domain superfamily/Winged helix DNA-binding domain"/>
    <property type="match status" value="1"/>
</dbReference>
<comment type="caution">
    <text evidence="7">The sequence shown here is derived from an EMBL/GenBank/DDBJ whole genome shotgun (WGS) entry which is preliminary data.</text>
</comment>
<dbReference type="RefSeq" id="WP_081141526.1">
    <property type="nucleotide sequence ID" value="NZ_MWUE01000033.1"/>
</dbReference>
<evidence type="ECO:0000313" key="8">
    <source>
        <dbReference type="Proteomes" id="UP000192769"/>
    </source>
</evidence>
<dbReference type="Pfam" id="PF00072">
    <property type="entry name" value="Response_reg"/>
    <property type="match status" value="1"/>
</dbReference>
<dbReference type="PANTHER" id="PTHR44688">
    <property type="entry name" value="DNA-BINDING TRANSCRIPTIONAL ACTIVATOR DEVR_DOSR"/>
    <property type="match status" value="1"/>
</dbReference>
<dbReference type="InterPro" id="IPR011006">
    <property type="entry name" value="CheY-like_superfamily"/>
</dbReference>
<dbReference type="PROSITE" id="PS50043">
    <property type="entry name" value="HTH_LUXR_2"/>
    <property type="match status" value="1"/>
</dbReference>
<dbReference type="SMART" id="SM00448">
    <property type="entry name" value="REC"/>
    <property type="match status" value="1"/>
</dbReference>
<dbReference type="PROSITE" id="PS50110">
    <property type="entry name" value="RESPONSE_REGULATORY"/>
    <property type="match status" value="1"/>
</dbReference>
<dbReference type="OrthoDB" id="9802186at2"/>
<sequence length="202" mass="21885">MVDTVYLLDDDTSIIAAVNNLLSSAGFSVAAFTSPQAFLAQPDFSAPSCLILDLNMPGMNGLEVTQRLRERGFTIPAIFLTGFGTIPISVKAMKAGAWEFLTKPVAPDTLLQAVTDALGASQRQLARASEKRDATQRYQSLTPRESEVMLLAARGLLNKQIAAELGVSEITAKVHKRRVMEKMGARSVPELVRVAERLALLK</sequence>
<keyword evidence="8" id="KW-1185">Reference proteome</keyword>
<proteinExistence type="predicted"/>
<dbReference type="Proteomes" id="UP000192769">
    <property type="component" value="Unassembled WGS sequence"/>
</dbReference>
<feature type="domain" description="HTH luxR-type" evidence="5">
    <location>
        <begin position="134"/>
        <end position="199"/>
    </location>
</feature>
<organism evidence="7 8">
    <name type="scientific">Pantoea latae</name>
    <dbReference type="NCBI Taxonomy" id="1964541"/>
    <lineage>
        <taxon>Bacteria</taxon>
        <taxon>Pseudomonadati</taxon>
        <taxon>Pseudomonadota</taxon>
        <taxon>Gammaproteobacteria</taxon>
        <taxon>Enterobacterales</taxon>
        <taxon>Erwiniaceae</taxon>
        <taxon>Pantoea</taxon>
    </lineage>
</organism>
<dbReference type="InterPro" id="IPR000792">
    <property type="entry name" value="Tscrpt_reg_LuxR_C"/>
</dbReference>
<feature type="modified residue" description="4-aspartylphosphate" evidence="4">
    <location>
        <position position="53"/>
    </location>
</feature>
<evidence type="ECO:0000313" key="7">
    <source>
        <dbReference type="EMBL" id="OQP30498.1"/>
    </source>
</evidence>
<dbReference type="Gene3D" id="3.40.50.2300">
    <property type="match status" value="1"/>
</dbReference>
<evidence type="ECO:0000256" key="3">
    <source>
        <dbReference type="ARBA" id="ARBA00023163"/>
    </source>
</evidence>
<reference evidence="7 8" key="1">
    <citation type="submission" date="2017-02" db="EMBL/GenBank/DDBJ databases">
        <title>Whole genome shotgun sequence of Pantoea agglomerans strain AS1 isolated from a cycad, Zamia floridana in Central Florida, USA.</title>
        <authorList>
            <person name="Lata P."/>
            <person name="Govindarajan S."/>
            <person name="Qi F."/>
            <person name="Li J.-L."/>
            <person name="Maurya S.K."/>
            <person name="Sahoo M.K."/>
        </authorList>
    </citation>
    <scope>NUCLEOTIDE SEQUENCE [LARGE SCALE GENOMIC DNA]</scope>
    <source>
        <strain evidence="7 8">AS1</strain>
    </source>
</reference>
<evidence type="ECO:0000256" key="1">
    <source>
        <dbReference type="ARBA" id="ARBA00023015"/>
    </source>
</evidence>
<dbReference type="InterPro" id="IPR036388">
    <property type="entry name" value="WH-like_DNA-bd_sf"/>
</dbReference>
<dbReference type="GO" id="GO:0000160">
    <property type="term" value="P:phosphorelay signal transduction system"/>
    <property type="evidence" value="ECO:0007669"/>
    <property type="project" value="InterPro"/>
</dbReference>
<dbReference type="GO" id="GO:0003677">
    <property type="term" value="F:DNA binding"/>
    <property type="evidence" value="ECO:0007669"/>
    <property type="project" value="UniProtKB-KW"/>
</dbReference>
<dbReference type="SMART" id="SM00421">
    <property type="entry name" value="HTH_LUXR"/>
    <property type="match status" value="1"/>
</dbReference>
<keyword evidence="4" id="KW-0597">Phosphoprotein</keyword>
<dbReference type="PANTHER" id="PTHR44688:SF16">
    <property type="entry name" value="DNA-BINDING TRANSCRIPTIONAL ACTIVATOR DEVR_DOSR"/>
    <property type="match status" value="1"/>
</dbReference>
<protein>
    <submittedName>
        <fullName evidence="7">DNA-binding response regulator</fullName>
    </submittedName>
</protein>
<feature type="domain" description="Response regulatory" evidence="6">
    <location>
        <begin position="4"/>
        <end position="118"/>
    </location>
</feature>
<dbReference type="CDD" id="cd06170">
    <property type="entry name" value="LuxR_C_like"/>
    <property type="match status" value="1"/>
</dbReference>
<dbReference type="InterPro" id="IPR001789">
    <property type="entry name" value="Sig_transdc_resp-reg_receiver"/>
</dbReference>
<dbReference type="PRINTS" id="PR00038">
    <property type="entry name" value="HTHLUXR"/>
</dbReference>
<keyword evidence="3" id="KW-0804">Transcription</keyword>
<accession>A0A1V9D9H0</accession>
<evidence type="ECO:0000256" key="2">
    <source>
        <dbReference type="ARBA" id="ARBA00023125"/>
    </source>
</evidence>